<dbReference type="SUPFAM" id="SSF57924">
    <property type="entry name" value="Inhibitor of apoptosis (IAP) repeat"/>
    <property type="match status" value="2"/>
</dbReference>
<keyword evidence="7" id="KW-1185">Reference proteome</keyword>
<dbReference type="SMART" id="SM00423">
    <property type="entry name" value="PSI"/>
    <property type="match status" value="1"/>
</dbReference>
<dbReference type="EMBL" id="CADEPI010000539">
    <property type="protein sequence ID" value="CAB3387127.1"/>
    <property type="molecule type" value="Genomic_DNA"/>
</dbReference>
<dbReference type="Pfam" id="PF00653">
    <property type="entry name" value="BIR"/>
    <property type="match status" value="2"/>
</dbReference>
<evidence type="ECO:0000313" key="7">
    <source>
        <dbReference type="Proteomes" id="UP000494165"/>
    </source>
</evidence>
<dbReference type="PANTHER" id="PTHR10044">
    <property type="entry name" value="INHIBITOR OF APOPTOSIS"/>
    <property type="match status" value="1"/>
</dbReference>
<dbReference type="InterPro" id="IPR002165">
    <property type="entry name" value="Plexin_repeat"/>
</dbReference>
<feature type="chain" id="PRO_5035880633" description="PSI domain-containing protein" evidence="4">
    <location>
        <begin position="22"/>
        <end position="641"/>
    </location>
</feature>
<gene>
    <name evidence="6" type="ORF">CLODIP_2_CD14635</name>
</gene>
<evidence type="ECO:0000256" key="4">
    <source>
        <dbReference type="SAM" id="SignalP"/>
    </source>
</evidence>
<sequence>MAHIPKLFGTVISFLVICSSCEKVSSSDNPEVEAPKILYDSDERYFYVNAVRDVNLAKSLWVNMDSEEKADFSIVFQPAYDTQRGPTHRYLKWLKLSFDFPFYGYLTKFVSIDIDGRICMKKIKYYNEECNSFVAPLGTKLSFRKNESYIKYKDTGKSFIVQWANVDLNPPFYYVKLNVTVQATLYENGTIEFVYKQILSSLFVVYGDEFKTRVTIGTRDSKGYIGNHDHPYGSIALQERMNKDHFDIKNGTVILMTPLPTCNSFTSCHLCALSRTNFQCVWCPQLNRCTNYGMDRGYQKWVSSGCINNHISSFEYAGKCLDKRHGTGAVKIIQEKHKCDDSDKSRNVPMGNTNSVLNYKFEAHRLYSLLKKIDWEHVEPFGLAKSGFYYTGEGDNVRCTFCNVEIRGWEKGDTPDGEHRRWNPNCPFLCNDRGIINIEIGYENMDVSHDSLPAKINIGVNPFVTQEKLFEKYGQNIKFVRKSNRFILTPHDLNIFEWSKPLNPNFATLKSRINSFKDFWPKSQQKTPLEMAQAGFYYTGKADKTICFHCNFGLHDWVPEDDPCIQHCRWNSNCQYLLISSAVCKNFWQFLSTQNEIAKMAAKKCTNAQEDERSLHGDTDFTHLRATPTTQHSTRCIVVVQ</sequence>
<evidence type="ECO:0000259" key="5">
    <source>
        <dbReference type="SMART" id="SM00423"/>
    </source>
</evidence>
<dbReference type="Proteomes" id="UP000494165">
    <property type="component" value="Unassembled WGS sequence"/>
</dbReference>
<dbReference type="CDD" id="cd00022">
    <property type="entry name" value="BIR"/>
    <property type="match status" value="2"/>
</dbReference>
<comment type="caution">
    <text evidence="6">The sequence shown here is derived from an EMBL/GenBank/DDBJ whole genome shotgun (WGS) entry which is preliminary data.</text>
</comment>
<reference evidence="6 7" key="1">
    <citation type="submission" date="2020-04" db="EMBL/GenBank/DDBJ databases">
        <authorList>
            <person name="Alioto T."/>
            <person name="Alioto T."/>
            <person name="Gomez Garrido J."/>
        </authorList>
    </citation>
    <scope>NUCLEOTIDE SEQUENCE [LARGE SCALE GENOMIC DNA]</scope>
</reference>
<dbReference type="AlphaFoldDB" id="A0A8S1DXI0"/>
<dbReference type="Pfam" id="PF01437">
    <property type="entry name" value="PSI"/>
    <property type="match status" value="1"/>
</dbReference>
<dbReference type="OrthoDB" id="5855668at2759"/>
<dbReference type="GO" id="GO:0005737">
    <property type="term" value="C:cytoplasm"/>
    <property type="evidence" value="ECO:0007669"/>
    <property type="project" value="TreeGrafter"/>
</dbReference>
<accession>A0A8S1DXI0</accession>
<organism evidence="6 7">
    <name type="scientific">Cloeon dipterum</name>
    <dbReference type="NCBI Taxonomy" id="197152"/>
    <lineage>
        <taxon>Eukaryota</taxon>
        <taxon>Metazoa</taxon>
        <taxon>Ecdysozoa</taxon>
        <taxon>Arthropoda</taxon>
        <taxon>Hexapoda</taxon>
        <taxon>Insecta</taxon>
        <taxon>Pterygota</taxon>
        <taxon>Palaeoptera</taxon>
        <taxon>Ephemeroptera</taxon>
        <taxon>Pisciforma</taxon>
        <taxon>Baetidae</taxon>
        <taxon>Cloeon</taxon>
    </lineage>
</organism>
<dbReference type="GO" id="GO:0043066">
    <property type="term" value="P:negative regulation of apoptotic process"/>
    <property type="evidence" value="ECO:0007669"/>
    <property type="project" value="TreeGrafter"/>
</dbReference>
<dbReference type="GO" id="GO:0043027">
    <property type="term" value="F:cysteine-type endopeptidase inhibitor activity involved in apoptotic process"/>
    <property type="evidence" value="ECO:0007669"/>
    <property type="project" value="TreeGrafter"/>
</dbReference>
<name>A0A8S1DXI0_9INSE</name>
<dbReference type="InterPro" id="IPR016201">
    <property type="entry name" value="PSI"/>
</dbReference>
<comment type="subcellular location">
    <subcellularLocation>
        <location evidence="1">Membrane</location>
    </subcellularLocation>
</comment>
<evidence type="ECO:0000256" key="3">
    <source>
        <dbReference type="ARBA" id="ARBA00023180"/>
    </source>
</evidence>
<dbReference type="GO" id="GO:0005634">
    <property type="term" value="C:nucleus"/>
    <property type="evidence" value="ECO:0007669"/>
    <property type="project" value="TreeGrafter"/>
</dbReference>
<dbReference type="Gene3D" id="1.10.1170.10">
    <property type="entry name" value="Inhibitor Of Apoptosis Protein (2mihbC-IAP-1), Chain A"/>
    <property type="match status" value="2"/>
</dbReference>
<dbReference type="PROSITE" id="PS50143">
    <property type="entry name" value="BIR_REPEAT_2"/>
    <property type="match status" value="2"/>
</dbReference>
<feature type="domain" description="PSI" evidence="5">
    <location>
        <begin position="261"/>
        <end position="307"/>
    </location>
</feature>
<dbReference type="InterPro" id="IPR001370">
    <property type="entry name" value="BIR_rpt"/>
</dbReference>
<dbReference type="GO" id="GO:0051726">
    <property type="term" value="P:regulation of cell cycle"/>
    <property type="evidence" value="ECO:0007669"/>
    <property type="project" value="TreeGrafter"/>
</dbReference>
<evidence type="ECO:0000256" key="1">
    <source>
        <dbReference type="ARBA" id="ARBA00004370"/>
    </source>
</evidence>
<dbReference type="InterPro" id="IPR050784">
    <property type="entry name" value="IAP"/>
</dbReference>
<protein>
    <recommendedName>
        <fullName evidence="5">PSI domain-containing protein</fullName>
    </recommendedName>
</protein>
<keyword evidence="3" id="KW-0325">Glycoprotein</keyword>
<dbReference type="SMART" id="SM00238">
    <property type="entry name" value="BIR"/>
    <property type="match status" value="2"/>
</dbReference>
<proteinExistence type="predicted"/>
<keyword evidence="4" id="KW-0732">Signal</keyword>
<feature type="signal peptide" evidence="4">
    <location>
        <begin position="1"/>
        <end position="21"/>
    </location>
</feature>
<evidence type="ECO:0000256" key="2">
    <source>
        <dbReference type="ARBA" id="ARBA00023136"/>
    </source>
</evidence>
<evidence type="ECO:0000313" key="6">
    <source>
        <dbReference type="EMBL" id="CAB3387127.1"/>
    </source>
</evidence>
<dbReference type="PROSITE" id="PS01282">
    <property type="entry name" value="BIR_REPEAT_1"/>
    <property type="match status" value="1"/>
</dbReference>
<dbReference type="GO" id="GO:0016020">
    <property type="term" value="C:membrane"/>
    <property type="evidence" value="ECO:0007669"/>
    <property type="project" value="UniProtKB-SubCell"/>
</dbReference>
<keyword evidence="2" id="KW-0472">Membrane</keyword>
<dbReference type="PANTHER" id="PTHR10044:SF139">
    <property type="entry name" value="DEATH-ASSOCIATED INHIBITOR OF APOPTOSIS 2"/>
    <property type="match status" value="1"/>
</dbReference>